<dbReference type="GO" id="GO:0046872">
    <property type="term" value="F:metal ion binding"/>
    <property type="evidence" value="ECO:0007669"/>
    <property type="project" value="UniProtKB-UniRule"/>
</dbReference>
<dbReference type="InterPro" id="IPR039123">
    <property type="entry name" value="PPTC7"/>
</dbReference>
<evidence type="ECO:0000313" key="4">
    <source>
        <dbReference type="EMBL" id="KAL3312747.1"/>
    </source>
</evidence>
<comment type="cofactor">
    <cofactor evidence="2">
        <name>Mn(2+)</name>
        <dbReference type="ChEBI" id="CHEBI:29035"/>
    </cofactor>
</comment>
<dbReference type="PANTHER" id="PTHR12320">
    <property type="entry name" value="PROTEIN PHOSPHATASE 2C"/>
    <property type="match status" value="1"/>
</dbReference>
<sequence>MNYILNQAKKLVRTCHQAKSNNHALAFKPVFHPKLLTAVAGHDNKESSLDHSSSVCKRWVYGDDACFVSPSGDDCVLGVADGVGGWRHYDIDPGQFSQAMVATCQSLVERGQFNIENPKSLIQKVYSEIHQLKAHVLGSATFCLVSLSSSSGRIYAASLGDSGFLVFRDGQIIQRSSLQKHSFNTPFQLACLPPNNTSVQFHHDPPEEAVQTELAVQEGDLLVVGTDGLFDNLTDAMIIQELDSISWAPSRDQPEQSLHDCAKRLVNRAKEASHSDTFLSPFASEARQYGINIVGGVPGDVTVILGLVVNQDLAVSEHV</sequence>
<dbReference type="AlphaFoldDB" id="A0ABD2Q0W3"/>
<keyword evidence="2" id="KW-0460">Magnesium</keyword>
<dbReference type="SUPFAM" id="SSF81606">
    <property type="entry name" value="PP2C-like"/>
    <property type="match status" value="1"/>
</dbReference>
<evidence type="ECO:0000259" key="3">
    <source>
        <dbReference type="PROSITE" id="PS51746"/>
    </source>
</evidence>
<dbReference type="Gene3D" id="3.60.40.10">
    <property type="entry name" value="PPM-type phosphatase domain"/>
    <property type="match status" value="1"/>
</dbReference>
<keyword evidence="2" id="KW-0464">Manganese</keyword>
<dbReference type="Pfam" id="PF07228">
    <property type="entry name" value="SpoIIE"/>
    <property type="match status" value="1"/>
</dbReference>
<dbReference type="SMART" id="SM00331">
    <property type="entry name" value="PP2C_SIG"/>
    <property type="match status" value="1"/>
</dbReference>
<evidence type="ECO:0000256" key="2">
    <source>
        <dbReference type="RuleBase" id="RU366020"/>
    </source>
</evidence>
<dbReference type="PROSITE" id="PS51746">
    <property type="entry name" value="PPM_2"/>
    <property type="match status" value="1"/>
</dbReference>
<keyword evidence="2" id="KW-0904">Protein phosphatase</keyword>
<evidence type="ECO:0000313" key="5">
    <source>
        <dbReference type="Proteomes" id="UP001626550"/>
    </source>
</evidence>
<dbReference type="InterPro" id="IPR001932">
    <property type="entry name" value="PPM-type_phosphatase-like_dom"/>
</dbReference>
<dbReference type="EC" id="3.1.3.16" evidence="2"/>
<comment type="cofactor">
    <cofactor evidence="2">
        <name>Mg(2+)</name>
        <dbReference type="ChEBI" id="CHEBI:18420"/>
    </cofactor>
</comment>
<reference evidence="4 5" key="1">
    <citation type="submission" date="2024-11" db="EMBL/GenBank/DDBJ databases">
        <title>Adaptive evolution of stress response genes in parasites aligns with host niche diversity.</title>
        <authorList>
            <person name="Hahn C."/>
            <person name="Resl P."/>
        </authorList>
    </citation>
    <scope>NUCLEOTIDE SEQUENCE [LARGE SCALE GENOMIC DNA]</scope>
    <source>
        <strain evidence="4">EGGRZ-B1_66</strain>
        <tissue evidence="4">Body</tissue>
    </source>
</reference>
<dbReference type="Proteomes" id="UP001626550">
    <property type="component" value="Unassembled WGS sequence"/>
</dbReference>
<dbReference type="InterPro" id="IPR036457">
    <property type="entry name" value="PPM-type-like_dom_sf"/>
</dbReference>
<keyword evidence="2" id="KW-0479">Metal-binding</keyword>
<comment type="similarity">
    <text evidence="1 2">Belongs to the PP2C family.</text>
</comment>
<proteinExistence type="inferred from homology"/>
<comment type="caution">
    <text evidence="4">The sequence shown here is derived from an EMBL/GenBank/DDBJ whole genome shotgun (WGS) entry which is preliminary data.</text>
</comment>
<dbReference type="PANTHER" id="PTHR12320:SF1">
    <property type="entry name" value="PROTEIN PHOSPHATASE PTC7 HOMOLOG"/>
    <property type="match status" value="1"/>
</dbReference>
<gene>
    <name evidence="4" type="primary">PPTC7</name>
    <name evidence="4" type="ORF">Ciccas_008654</name>
</gene>
<comment type="catalytic activity">
    <reaction evidence="2">
        <text>O-phospho-L-seryl-[protein] + H2O = L-seryl-[protein] + phosphate</text>
        <dbReference type="Rhea" id="RHEA:20629"/>
        <dbReference type="Rhea" id="RHEA-COMP:9863"/>
        <dbReference type="Rhea" id="RHEA-COMP:11604"/>
        <dbReference type="ChEBI" id="CHEBI:15377"/>
        <dbReference type="ChEBI" id="CHEBI:29999"/>
        <dbReference type="ChEBI" id="CHEBI:43474"/>
        <dbReference type="ChEBI" id="CHEBI:83421"/>
        <dbReference type="EC" id="3.1.3.16"/>
    </reaction>
</comment>
<keyword evidence="2" id="KW-0378">Hydrolase</keyword>
<accession>A0ABD2Q0W3</accession>
<feature type="domain" description="PPM-type phosphatase" evidence="3">
    <location>
        <begin position="49"/>
        <end position="308"/>
    </location>
</feature>
<dbReference type="GO" id="GO:0004722">
    <property type="term" value="F:protein serine/threonine phosphatase activity"/>
    <property type="evidence" value="ECO:0007669"/>
    <property type="project" value="UniProtKB-EC"/>
</dbReference>
<name>A0ABD2Q0W3_9PLAT</name>
<keyword evidence="5" id="KW-1185">Reference proteome</keyword>
<dbReference type="EMBL" id="JBJKFK010001568">
    <property type="protein sequence ID" value="KAL3312747.1"/>
    <property type="molecule type" value="Genomic_DNA"/>
</dbReference>
<protein>
    <recommendedName>
        <fullName evidence="2">Protein phosphatase</fullName>
        <ecNumber evidence="2">3.1.3.16</ecNumber>
    </recommendedName>
</protein>
<comment type="catalytic activity">
    <reaction evidence="2">
        <text>O-phospho-L-threonyl-[protein] + H2O = L-threonyl-[protein] + phosphate</text>
        <dbReference type="Rhea" id="RHEA:47004"/>
        <dbReference type="Rhea" id="RHEA-COMP:11060"/>
        <dbReference type="Rhea" id="RHEA-COMP:11605"/>
        <dbReference type="ChEBI" id="CHEBI:15377"/>
        <dbReference type="ChEBI" id="CHEBI:30013"/>
        <dbReference type="ChEBI" id="CHEBI:43474"/>
        <dbReference type="ChEBI" id="CHEBI:61977"/>
        <dbReference type="EC" id="3.1.3.16"/>
    </reaction>
</comment>
<dbReference type="SMART" id="SM00332">
    <property type="entry name" value="PP2Cc"/>
    <property type="match status" value="1"/>
</dbReference>
<organism evidence="4 5">
    <name type="scientific">Cichlidogyrus casuarinus</name>
    <dbReference type="NCBI Taxonomy" id="1844966"/>
    <lineage>
        <taxon>Eukaryota</taxon>
        <taxon>Metazoa</taxon>
        <taxon>Spiralia</taxon>
        <taxon>Lophotrochozoa</taxon>
        <taxon>Platyhelminthes</taxon>
        <taxon>Monogenea</taxon>
        <taxon>Monopisthocotylea</taxon>
        <taxon>Dactylogyridea</taxon>
        <taxon>Ancyrocephalidae</taxon>
        <taxon>Cichlidogyrus</taxon>
    </lineage>
</organism>
<evidence type="ECO:0000256" key="1">
    <source>
        <dbReference type="ARBA" id="ARBA00006702"/>
    </source>
</evidence>